<feature type="transmembrane region" description="Helical" evidence="1">
    <location>
        <begin position="25"/>
        <end position="48"/>
    </location>
</feature>
<reference evidence="2 3" key="1">
    <citation type="submission" date="2018-12" db="EMBL/GenBank/DDBJ databases">
        <title>Draft genome sequence of Embleya hyalina NBRC 13850T.</title>
        <authorList>
            <person name="Komaki H."/>
            <person name="Hosoyama A."/>
            <person name="Kimura A."/>
            <person name="Ichikawa N."/>
            <person name="Tamura T."/>
        </authorList>
    </citation>
    <scope>NUCLEOTIDE SEQUENCE [LARGE SCALE GENOMIC DNA]</scope>
    <source>
        <strain evidence="2 3">NBRC 13850</strain>
    </source>
</reference>
<dbReference type="AlphaFoldDB" id="A0A401YJM4"/>
<evidence type="ECO:0000256" key="1">
    <source>
        <dbReference type="SAM" id="Phobius"/>
    </source>
</evidence>
<name>A0A401YJM4_9ACTN</name>
<feature type="transmembrane region" description="Helical" evidence="1">
    <location>
        <begin position="154"/>
        <end position="178"/>
    </location>
</feature>
<dbReference type="RefSeq" id="WP_160161382.1">
    <property type="nucleotide sequence ID" value="NZ_BIFH01000016.1"/>
</dbReference>
<keyword evidence="1" id="KW-0472">Membrane</keyword>
<dbReference type="Pfam" id="PF12730">
    <property type="entry name" value="ABC2_membrane_4"/>
    <property type="match status" value="1"/>
</dbReference>
<evidence type="ECO:0000313" key="2">
    <source>
        <dbReference type="EMBL" id="GCD94791.1"/>
    </source>
</evidence>
<sequence>MSRVLVPRGVLAAEWIKLRTLRSTYFTVLVSAVAALGLGAFDLGNLVADRDAMSAERRAAFDPVRFGFSGGYYVVVLAVGTLGVSTASSEYGSGLIRTTFTAVPRRRRVFAAKVVVVGGATLVLGEVIAFATFFLGQAILADEHLEVGLGAPHVLRAVLATGAFVMVFALIGLALGVIVRHTAGAIAALFGLFFVAPMVTGAAGDRLRNGTLQQAFQALSSTTGADAAGRPSTVTAVVVCLLWVGVALAVAAWVIERRDV</sequence>
<protein>
    <submittedName>
        <fullName evidence="2">ABC transporter permease</fullName>
    </submittedName>
</protein>
<proteinExistence type="predicted"/>
<organism evidence="2 3">
    <name type="scientific">Embleya hyalina</name>
    <dbReference type="NCBI Taxonomy" id="516124"/>
    <lineage>
        <taxon>Bacteria</taxon>
        <taxon>Bacillati</taxon>
        <taxon>Actinomycetota</taxon>
        <taxon>Actinomycetes</taxon>
        <taxon>Kitasatosporales</taxon>
        <taxon>Streptomycetaceae</taxon>
        <taxon>Embleya</taxon>
    </lineage>
</organism>
<feature type="transmembrane region" description="Helical" evidence="1">
    <location>
        <begin position="110"/>
        <end position="134"/>
    </location>
</feature>
<accession>A0A401YJM4</accession>
<keyword evidence="3" id="KW-1185">Reference proteome</keyword>
<dbReference type="OrthoDB" id="3297477at2"/>
<keyword evidence="1" id="KW-0812">Transmembrane</keyword>
<dbReference type="Proteomes" id="UP000286931">
    <property type="component" value="Unassembled WGS sequence"/>
</dbReference>
<feature type="transmembrane region" description="Helical" evidence="1">
    <location>
        <begin position="234"/>
        <end position="255"/>
    </location>
</feature>
<comment type="caution">
    <text evidence="2">The sequence shown here is derived from an EMBL/GenBank/DDBJ whole genome shotgun (WGS) entry which is preliminary data.</text>
</comment>
<feature type="transmembrane region" description="Helical" evidence="1">
    <location>
        <begin position="68"/>
        <end position="89"/>
    </location>
</feature>
<keyword evidence="1" id="KW-1133">Transmembrane helix</keyword>
<gene>
    <name evidence="2" type="ORF">EHYA_02460</name>
</gene>
<evidence type="ECO:0000313" key="3">
    <source>
        <dbReference type="Proteomes" id="UP000286931"/>
    </source>
</evidence>
<feature type="transmembrane region" description="Helical" evidence="1">
    <location>
        <begin position="185"/>
        <end position="204"/>
    </location>
</feature>
<dbReference type="EMBL" id="BIFH01000016">
    <property type="protein sequence ID" value="GCD94791.1"/>
    <property type="molecule type" value="Genomic_DNA"/>
</dbReference>